<evidence type="ECO:0000256" key="5">
    <source>
        <dbReference type="ARBA" id="ARBA00022692"/>
    </source>
</evidence>
<dbReference type="AlphaFoldDB" id="L0GXR0"/>
<keyword evidence="4" id="KW-0997">Cell inner membrane</keyword>
<dbReference type="KEGG" id="tmb:Thimo_1371"/>
<evidence type="ECO:0000313" key="9">
    <source>
        <dbReference type="EMBL" id="AGA90165.1"/>
    </source>
</evidence>
<dbReference type="HOGENOM" id="CLU_041903_0_1_6"/>
<evidence type="ECO:0000256" key="7">
    <source>
        <dbReference type="ARBA" id="ARBA00023136"/>
    </source>
</evidence>
<reference evidence="9 10" key="1">
    <citation type="submission" date="2011-09" db="EMBL/GenBank/DDBJ databases">
        <title>Complete sequence of chromosome of Thioflavicoccus mobilis 8321.</title>
        <authorList>
            <consortium name="US DOE Joint Genome Institute"/>
            <person name="Lucas S."/>
            <person name="Han J."/>
            <person name="Lapidus A."/>
            <person name="Cheng J.-F."/>
            <person name="Goodwin L."/>
            <person name="Pitluck S."/>
            <person name="Peters L."/>
            <person name="Ovchinnikova G."/>
            <person name="Lu M."/>
            <person name="Detter J.C."/>
            <person name="Han C."/>
            <person name="Tapia R."/>
            <person name="Land M."/>
            <person name="Hauser L."/>
            <person name="Kyrpides N."/>
            <person name="Ivanova N."/>
            <person name="Pagani I."/>
            <person name="Vogl K."/>
            <person name="Liu Z."/>
            <person name="Imhoff J."/>
            <person name="Thiel V."/>
            <person name="Frigaard N.-U."/>
            <person name="Bryant D."/>
            <person name="Woyke T."/>
        </authorList>
    </citation>
    <scope>NUCLEOTIDE SEQUENCE [LARGE SCALE GENOMIC DNA]</scope>
    <source>
        <strain evidence="9 10">8321</strain>
    </source>
</reference>
<evidence type="ECO:0000256" key="3">
    <source>
        <dbReference type="ARBA" id="ARBA00022475"/>
    </source>
</evidence>
<evidence type="ECO:0000256" key="8">
    <source>
        <dbReference type="SAM" id="Phobius"/>
    </source>
</evidence>
<name>L0GXR0_9GAMM</name>
<dbReference type="PATRIC" id="fig|765912.4.peg.1339"/>
<feature type="transmembrane region" description="Helical" evidence="8">
    <location>
        <begin position="48"/>
        <end position="67"/>
    </location>
</feature>
<evidence type="ECO:0000256" key="6">
    <source>
        <dbReference type="ARBA" id="ARBA00022989"/>
    </source>
</evidence>
<dbReference type="GO" id="GO:0005886">
    <property type="term" value="C:plasma membrane"/>
    <property type="evidence" value="ECO:0007669"/>
    <property type="project" value="UniProtKB-SubCell"/>
</dbReference>
<protein>
    <submittedName>
        <fullName evidence="9">Integral membrane protein, PqiA family</fullName>
    </submittedName>
</protein>
<dbReference type="PANTHER" id="PTHR30462:SF3">
    <property type="entry name" value="INTERMEMBRANE TRANSPORT PROTEIN PQIA"/>
    <property type="match status" value="1"/>
</dbReference>
<dbReference type="InterPro" id="IPR007498">
    <property type="entry name" value="PqiA-like"/>
</dbReference>
<keyword evidence="6 8" id="KW-1133">Transmembrane helix</keyword>
<dbReference type="NCBIfam" id="TIGR00155">
    <property type="entry name" value="pqiA_fam"/>
    <property type="match status" value="1"/>
</dbReference>
<feature type="transmembrane region" description="Helical" evidence="8">
    <location>
        <begin position="383"/>
        <end position="406"/>
    </location>
</feature>
<keyword evidence="3" id="KW-1003">Cell membrane</keyword>
<proteinExistence type="inferred from homology"/>
<dbReference type="PANTHER" id="PTHR30462">
    <property type="entry name" value="INTERMEMBRANE TRANSPORT PROTEIN PQIB-RELATED"/>
    <property type="match status" value="1"/>
</dbReference>
<dbReference type="eggNOG" id="COG2995">
    <property type="taxonomic scope" value="Bacteria"/>
</dbReference>
<dbReference type="RefSeq" id="WP_015280309.1">
    <property type="nucleotide sequence ID" value="NC_019940.1"/>
</dbReference>
<evidence type="ECO:0000256" key="4">
    <source>
        <dbReference type="ARBA" id="ARBA00022519"/>
    </source>
</evidence>
<dbReference type="Proteomes" id="UP000010816">
    <property type="component" value="Chromosome"/>
</dbReference>
<feature type="transmembrane region" description="Helical" evidence="8">
    <location>
        <begin position="166"/>
        <end position="189"/>
    </location>
</feature>
<feature type="transmembrane region" description="Helical" evidence="8">
    <location>
        <begin position="140"/>
        <end position="160"/>
    </location>
</feature>
<feature type="transmembrane region" description="Helical" evidence="8">
    <location>
        <begin position="257"/>
        <end position="281"/>
    </location>
</feature>
<evidence type="ECO:0000256" key="1">
    <source>
        <dbReference type="ARBA" id="ARBA00004429"/>
    </source>
</evidence>
<feature type="transmembrane region" description="Helical" evidence="8">
    <location>
        <begin position="301"/>
        <end position="330"/>
    </location>
</feature>
<organism evidence="9 10">
    <name type="scientific">Thioflavicoccus mobilis 8321</name>
    <dbReference type="NCBI Taxonomy" id="765912"/>
    <lineage>
        <taxon>Bacteria</taxon>
        <taxon>Pseudomonadati</taxon>
        <taxon>Pseudomonadota</taxon>
        <taxon>Gammaproteobacteria</taxon>
        <taxon>Chromatiales</taxon>
        <taxon>Chromatiaceae</taxon>
        <taxon>Thioflavicoccus</taxon>
    </lineage>
</organism>
<evidence type="ECO:0000313" key="10">
    <source>
        <dbReference type="Proteomes" id="UP000010816"/>
    </source>
</evidence>
<sequence length="419" mass="46213">MAHDNLTLCHECDLLQCNPPLPPGGESRCVRCGCALHKHRPNSLDRTLALTLAGLVLFIVANSFPFLSFQMQGLETQTTLLSGIKDLALQGKGEVAAVVLFTSILAPGLQLLLLLIVVLPLRFGRPPPGLPRLFRWFQQLLPWGMMDVFMLGILVSVVKLMDMATIVPGTALFAFVVLIFVLAGAQAALDPDQVWERVPVPPRARRSPRTGEQVLGCGVCELVVPEQAATERGDAPHCPRCGHRLHRRKPMSLQRTWALVIAALVFYVPANLFPIMTVTSLGKTQSDTILSGVVFLLHHGMWPLAAVVFVASIFVPLLKLLILTLLLLSVQLKSRWRPRERTRLYRITEAIGRWSMVDVYVVTILVALVHLGNLASIQAEAGAVFFCAVVIITMFAANAFDPRLIWDEIDRGRPLRVTS</sequence>
<dbReference type="InterPro" id="IPR051800">
    <property type="entry name" value="PqiA-PqiB_transport"/>
</dbReference>
<gene>
    <name evidence="9" type="ORF">Thimo_1371</name>
</gene>
<comment type="similarity">
    <text evidence="2">Belongs to the PqiA family.</text>
</comment>
<feature type="transmembrane region" description="Helical" evidence="8">
    <location>
        <begin position="95"/>
        <end position="119"/>
    </location>
</feature>
<keyword evidence="7 8" id="KW-0472">Membrane</keyword>
<feature type="transmembrane region" description="Helical" evidence="8">
    <location>
        <begin position="351"/>
        <end position="371"/>
    </location>
</feature>
<dbReference type="OrthoDB" id="9800207at2"/>
<dbReference type="EMBL" id="CP003051">
    <property type="protein sequence ID" value="AGA90165.1"/>
    <property type="molecule type" value="Genomic_DNA"/>
</dbReference>
<keyword evidence="10" id="KW-1185">Reference proteome</keyword>
<dbReference type="STRING" id="765912.Thimo_1371"/>
<evidence type="ECO:0000256" key="2">
    <source>
        <dbReference type="ARBA" id="ARBA00007555"/>
    </source>
</evidence>
<accession>L0GXR0</accession>
<comment type="subcellular location">
    <subcellularLocation>
        <location evidence="1">Cell inner membrane</location>
        <topology evidence="1">Multi-pass membrane protein</topology>
    </subcellularLocation>
</comment>
<keyword evidence="5 8" id="KW-0812">Transmembrane</keyword>
<dbReference type="Pfam" id="PF04403">
    <property type="entry name" value="PqiA"/>
    <property type="match status" value="2"/>
</dbReference>
<dbReference type="InterPro" id="IPR005219">
    <property type="entry name" value="PqiA-like_proteobact"/>
</dbReference>